<sequence length="96" mass="10949">MRRSQPLSIGEAIDAFFKSNGMSRKLEEISLMKRYDEAVGEAVASYTRRKFLRGGILYMDLVSGAARNEVNINKAYFIRRFNELAGEKIVDDIILI</sequence>
<dbReference type="PANTHER" id="PTHR36456">
    <property type="entry name" value="UPF0232 PROTEIN SCO3875"/>
    <property type="match status" value="1"/>
</dbReference>
<dbReference type="EMBL" id="JADIMR010000031">
    <property type="protein sequence ID" value="MBO8446532.1"/>
    <property type="molecule type" value="Genomic_DNA"/>
</dbReference>
<reference evidence="1" key="2">
    <citation type="journal article" date="2021" name="PeerJ">
        <title>Extensive microbial diversity within the chicken gut microbiome revealed by metagenomics and culture.</title>
        <authorList>
            <person name="Gilroy R."/>
            <person name="Ravi A."/>
            <person name="Getino M."/>
            <person name="Pursley I."/>
            <person name="Horton D.L."/>
            <person name="Alikhan N.F."/>
            <person name="Baker D."/>
            <person name="Gharbi K."/>
            <person name="Hall N."/>
            <person name="Watson M."/>
            <person name="Adriaenssens E.M."/>
            <person name="Foster-Nyarko E."/>
            <person name="Jarju S."/>
            <person name="Secka A."/>
            <person name="Antonio M."/>
            <person name="Oren A."/>
            <person name="Chaudhuri R.R."/>
            <person name="La Ragione R."/>
            <person name="Hildebrand F."/>
            <person name="Pallen M.J."/>
        </authorList>
    </citation>
    <scope>NUCLEOTIDE SEQUENCE</scope>
    <source>
        <strain evidence="1">D3-1215</strain>
    </source>
</reference>
<dbReference type="AlphaFoldDB" id="A0A9D9EEJ2"/>
<dbReference type="Pfam" id="PF05258">
    <property type="entry name" value="DciA"/>
    <property type="match status" value="1"/>
</dbReference>
<dbReference type="PANTHER" id="PTHR36456:SF1">
    <property type="entry name" value="UPF0232 PROTEIN SCO3875"/>
    <property type="match status" value="1"/>
</dbReference>
<reference evidence="1" key="1">
    <citation type="submission" date="2020-10" db="EMBL/GenBank/DDBJ databases">
        <authorList>
            <person name="Gilroy R."/>
        </authorList>
    </citation>
    <scope>NUCLEOTIDE SEQUENCE</scope>
    <source>
        <strain evidence="1">D3-1215</strain>
    </source>
</reference>
<comment type="caution">
    <text evidence="1">The sequence shown here is derived from an EMBL/GenBank/DDBJ whole genome shotgun (WGS) entry which is preliminary data.</text>
</comment>
<gene>
    <name evidence="1" type="ORF">IAC32_02145</name>
</gene>
<proteinExistence type="predicted"/>
<organism evidence="1 2">
    <name type="scientific">Candidatus Enterocola intestinipullorum</name>
    <dbReference type="NCBI Taxonomy" id="2840783"/>
    <lineage>
        <taxon>Bacteria</taxon>
        <taxon>Pseudomonadati</taxon>
        <taxon>Bacteroidota</taxon>
        <taxon>Bacteroidia</taxon>
        <taxon>Bacteroidales</taxon>
        <taxon>Candidatus Enterocola</taxon>
    </lineage>
</organism>
<dbReference type="InterPro" id="IPR007922">
    <property type="entry name" value="DciA-like"/>
</dbReference>
<name>A0A9D9EEJ2_9BACT</name>
<protein>
    <submittedName>
        <fullName evidence="1">DUF721 domain-containing protein</fullName>
    </submittedName>
</protein>
<accession>A0A9D9EEJ2</accession>
<evidence type="ECO:0000313" key="2">
    <source>
        <dbReference type="Proteomes" id="UP000823637"/>
    </source>
</evidence>
<dbReference type="Proteomes" id="UP000823637">
    <property type="component" value="Unassembled WGS sequence"/>
</dbReference>
<evidence type="ECO:0000313" key="1">
    <source>
        <dbReference type="EMBL" id="MBO8446532.1"/>
    </source>
</evidence>